<proteinExistence type="predicted"/>
<dbReference type="Proteomes" id="UP001221142">
    <property type="component" value="Unassembled WGS sequence"/>
</dbReference>
<evidence type="ECO:0000256" key="1">
    <source>
        <dbReference type="SAM" id="MobiDB-lite"/>
    </source>
</evidence>
<feature type="region of interest" description="Disordered" evidence="1">
    <location>
        <begin position="190"/>
        <end position="213"/>
    </location>
</feature>
<keyword evidence="3" id="KW-1185">Reference proteome</keyword>
<protein>
    <submittedName>
        <fullName evidence="2">Uncharacterized protein</fullName>
    </submittedName>
</protein>
<gene>
    <name evidence="2" type="ORF">FB45DRAFT_875911</name>
</gene>
<organism evidence="2 3">
    <name type="scientific">Roridomyces roridus</name>
    <dbReference type="NCBI Taxonomy" id="1738132"/>
    <lineage>
        <taxon>Eukaryota</taxon>
        <taxon>Fungi</taxon>
        <taxon>Dikarya</taxon>
        <taxon>Basidiomycota</taxon>
        <taxon>Agaricomycotina</taxon>
        <taxon>Agaricomycetes</taxon>
        <taxon>Agaricomycetidae</taxon>
        <taxon>Agaricales</taxon>
        <taxon>Marasmiineae</taxon>
        <taxon>Mycenaceae</taxon>
        <taxon>Roridomyces</taxon>
    </lineage>
</organism>
<evidence type="ECO:0000313" key="3">
    <source>
        <dbReference type="Proteomes" id="UP001221142"/>
    </source>
</evidence>
<dbReference type="AlphaFoldDB" id="A0AAD7B4X1"/>
<sequence>MIGLDVFLREHIRHSQALRQRKNLRGNAVHGQERNTRAVHKIQDVQSKIQEYVKKYQQAHLAMVALGRNPQDPRYPELKDQDLYTKNVNEPHNLGDGARLRVGSGGKVIMETCLMQKRLNTPWILNAHFTAAKVQWHWAVQSLTADKKKLKFLHRSSGAQYRGSEKWSLSGMYLHKTVSIILTSRHMPTKLTEDPNGHEFHGDRPRKYTRELH</sequence>
<comment type="caution">
    <text evidence="2">The sequence shown here is derived from an EMBL/GenBank/DDBJ whole genome shotgun (WGS) entry which is preliminary data.</text>
</comment>
<feature type="compositionally biased region" description="Basic and acidic residues" evidence="1">
    <location>
        <begin position="191"/>
        <end position="213"/>
    </location>
</feature>
<reference evidence="2" key="1">
    <citation type="submission" date="2023-03" db="EMBL/GenBank/DDBJ databases">
        <title>Massive genome expansion in bonnet fungi (Mycena s.s.) driven by repeated elements and novel gene families across ecological guilds.</title>
        <authorList>
            <consortium name="Lawrence Berkeley National Laboratory"/>
            <person name="Harder C.B."/>
            <person name="Miyauchi S."/>
            <person name="Viragh M."/>
            <person name="Kuo A."/>
            <person name="Thoen E."/>
            <person name="Andreopoulos B."/>
            <person name="Lu D."/>
            <person name="Skrede I."/>
            <person name="Drula E."/>
            <person name="Henrissat B."/>
            <person name="Morin E."/>
            <person name="Kohler A."/>
            <person name="Barry K."/>
            <person name="LaButti K."/>
            <person name="Morin E."/>
            <person name="Salamov A."/>
            <person name="Lipzen A."/>
            <person name="Mereny Z."/>
            <person name="Hegedus B."/>
            <person name="Baldrian P."/>
            <person name="Stursova M."/>
            <person name="Weitz H."/>
            <person name="Taylor A."/>
            <person name="Grigoriev I.V."/>
            <person name="Nagy L.G."/>
            <person name="Martin F."/>
            <person name="Kauserud H."/>
        </authorList>
    </citation>
    <scope>NUCLEOTIDE SEQUENCE</scope>
    <source>
        <strain evidence="2">9284</strain>
    </source>
</reference>
<accession>A0AAD7B4X1</accession>
<name>A0AAD7B4X1_9AGAR</name>
<dbReference type="EMBL" id="JARKIF010000036">
    <property type="protein sequence ID" value="KAJ7610099.1"/>
    <property type="molecule type" value="Genomic_DNA"/>
</dbReference>
<evidence type="ECO:0000313" key="2">
    <source>
        <dbReference type="EMBL" id="KAJ7610099.1"/>
    </source>
</evidence>